<proteinExistence type="predicted"/>
<reference evidence="2" key="1">
    <citation type="submission" date="2019-04" db="EMBL/GenBank/DDBJ databases">
        <title>Evolution of Biomass-Degrading Anaerobic Consortia Revealed by Metagenomics.</title>
        <authorList>
            <person name="Peng X."/>
        </authorList>
    </citation>
    <scope>NUCLEOTIDE SEQUENCE</scope>
    <source>
        <strain evidence="2">SIG254</strain>
    </source>
</reference>
<feature type="transmembrane region" description="Helical" evidence="1">
    <location>
        <begin position="165"/>
        <end position="189"/>
    </location>
</feature>
<name>A0A927W7I2_9CLOT</name>
<feature type="transmembrane region" description="Helical" evidence="1">
    <location>
        <begin position="209"/>
        <end position="230"/>
    </location>
</feature>
<keyword evidence="1" id="KW-0472">Membrane</keyword>
<keyword evidence="1" id="KW-0812">Transmembrane</keyword>
<dbReference type="AlphaFoldDB" id="A0A927W7I2"/>
<evidence type="ECO:0000313" key="3">
    <source>
        <dbReference type="Proteomes" id="UP000768462"/>
    </source>
</evidence>
<keyword evidence="1" id="KW-1133">Transmembrane helix</keyword>
<sequence>MKKVNALIKYEMINLRRGILIWSIIALYIFGYQQVISNMFSNGNSFLSLQGLTGNSWLPLNFIMIPLLLLNMKIGESENDIFKTLDITPAKIFLSKIITSFIVGLIIFIANFIIMVVISLLCKASMAYFITLLKGHVVNTVMFLITTSALGLFAGQVISKHLGNVVTFILLLILFVFLCNFYKTSNLIFPLISIKSFASSIDVIIYDKIYLYHNLFWILIIFISYIFIYYGIKKQEKTLRAYILPISLSIIVVIACTYMGIIINTMKPDYYDIASRADIEYSNYNSDDATFFCNDNVGFTIVKYNMNINIDNILENTCNMNISVNNDKVSSLELGLYRELNISELLIDGKSVDFSRTNNSFKVILEREYTKGEIINMKVVYNGMINTKWLQGRGLFYARNNGIFLGDVFEWYPKLNDSNEKDYTIKIKYNSNNKIYSNMEESISGNEYIFQGRDREIFLISSPLIKERIYQDYLIIGNEELVNNDKMCNTIIDIMGNNTDNQRSITKLVFAPFIPGESKMDKDYIKAYLYAIY</sequence>
<accession>A0A927W7I2</accession>
<organism evidence="2 3">
    <name type="scientific">Clostridium sulfidigenes</name>
    <dbReference type="NCBI Taxonomy" id="318464"/>
    <lineage>
        <taxon>Bacteria</taxon>
        <taxon>Bacillati</taxon>
        <taxon>Bacillota</taxon>
        <taxon>Clostridia</taxon>
        <taxon>Eubacteriales</taxon>
        <taxon>Clostridiaceae</taxon>
        <taxon>Clostridium</taxon>
    </lineage>
</organism>
<feature type="transmembrane region" description="Helical" evidence="1">
    <location>
        <begin position="93"/>
        <end position="121"/>
    </location>
</feature>
<feature type="transmembrane region" description="Helical" evidence="1">
    <location>
        <begin position="20"/>
        <end position="36"/>
    </location>
</feature>
<feature type="transmembrane region" description="Helical" evidence="1">
    <location>
        <begin position="242"/>
        <end position="263"/>
    </location>
</feature>
<feature type="transmembrane region" description="Helical" evidence="1">
    <location>
        <begin position="127"/>
        <end position="153"/>
    </location>
</feature>
<evidence type="ECO:0000256" key="1">
    <source>
        <dbReference type="SAM" id="Phobius"/>
    </source>
</evidence>
<dbReference type="Proteomes" id="UP000768462">
    <property type="component" value="Unassembled WGS sequence"/>
</dbReference>
<comment type="caution">
    <text evidence="2">The sequence shown here is derived from an EMBL/GenBank/DDBJ whole genome shotgun (WGS) entry which is preliminary data.</text>
</comment>
<gene>
    <name evidence="2" type="ORF">E7215_00335</name>
</gene>
<evidence type="ECO:0000313" key="2">
    <source>
        <dbReference type="EMBL" id="MBE6058612.1"/>
    </source>
</evidence>
<dbReference type="EMBL" id="SVCM01000006">
    <property type="protein sequence ID" value="MBE6058612.1"/>
    <property type="molecule type" value="Genomic_DNA"/>
</dbReference>
<protein>
    <submittedName>
        <fullName evidence="2">M1 family metallopeptidase</fullName>
    </submittedName>
</protein>